<dbReference type="InterPro" id="IPR000863">
    <property type="entry name" value="Sulfotransferase_dom"/>
</dbReference>
<dbReference type="EnsemblMetazoa" id="GAUT025437-RA">
    <property type="protein sequence ID" value="GAUT025437-PA"/>
    <property type="gene ID" value="GAUT025437"/>
</dbReference>
<dbReference type="PANTHER" id="PTHR11783">
    <property type="entry name" value="SULFOTRANSFERASE SULT"/>
    <property type="match status" value="1"/>
</dbReference>
<keyword evidence="5" id="KW-1185">Reference proteome</keyword>
<dbReference type="Gene3D" id="3.40.50.300">
    <property type="entry name" value="P-loop containing nucleotide triphosphate hydrolases"/>
    <property type="match status" value="1"/>
</dbReference>
<evidence type="ECO:0000313" key="4">
    <source>
        <dbReference type="EnsemblMetazoa" id="GAUT025437-PA"/>
    </source>
</evidence>
<dbReference type="STRING" id="7395.A0A1A9V4E1"/>
<organism evidence="4 5">
    <name type="scientific">Glossina austeni</name>
    <name type="common">Savannah tsetse fly</name>
    <dbReference type="NCBI Taxonomy" id="7395"/>
    <lineage>
        <taxon>Eukaryota</taxon>
        <taxon>Metazoa</taxon>
        <taxon>Ecdysozoa</taxon>
        <taxon>Arthropoda</taxon>
        <taxon>Hexapoda</taxon>
        <taxon>Insecta</taxon>
        <taxon>Pterygota</taxon>
        <taxon>Neoptera</taxon>
        <taxon>Endopterygota</taxon>
        <taxon>Diptera</taxon>
        <taxon>Brachycera</taxon>
        <taxon>Muscomorpha</taxon>
        <taxon>Hippoboscoidea</taxon>
        <taxon>Glossinidae</taxon>
        <taxon>Glossina</taxon>
    </lineage>
</organism>
<dbReference type="AlphaFoldDB" id="A0A1A9V4E1"/>
<dbReference type="InterPro" id="IPR027417">
    <property type="entry name" value="P-loop_NTPase"/>
</dbReference>
<feature type="domain" description="Sulfotransferase" evidence="3">
    <location>
        <begin position="79"/>
        <end position="335"/>
    </location>
</feature>
<evidence type="ECO:0000313" key="5">
    <source>
        <dbReference type="Proteomes" id="UP000078200"/>
    </source>
</evidence>
<name>A0A1A9V4E1_GLOAU</name>
<comment type="similarity">
    <text evidence="1">Belongs to the sulfotransferase 1 family.</text>
</comment>
<keyword evidence="2" id="KW-0808">Transferase</keyword>
<reference evidence="4" key="1">
    <citation type="submission" date="2020-05" db="UniProtKB">
        <authorList>
            <consortium name="EnsemblMetazoa"/>
        </authorList>
    </citation>
    <scope>IDENTIFICATION</scope>
    <source>
        <strain evidence="4">TTRI</strain>
    </source>
</reference>
<dbReference type="Proteomes" id="UP000078200">
    <property type="component" value="Unassembled WGS sequence"/>
</dbReference>
<protein>
    <recommendedName>
        <fullName evidence="3">Sulfotransferase domain-containing protein</fullName>
    </recommendedName>
</protein>
<dbReference type="Pfam" id="PF00685">
    <property type="entry name" value="Sulfotransfer_1"/>
    <property type="match status" value="1"/>
</dbReference>
<sequence>MVKYTETMTDDKITYEMREIQPVSGIIDDNLFKTKILQMTNKNHQIPLDLVDWSNRWCTVPAGSKQHYETFYETKIRSDDVFVVTFPKSGTTWIQEALWLLMNNLDFEKAKAEDLHSQRSLFLEFKCLHPDTINDPLAKSEQMTSPRLFKSHMPAHLLPRQIWGKKNKIVYCARNPKDVIVSLYHFQSGLGTHRGTLDEFVEDFINSEILYTPFWSHVFDFWQLRHESNVFFTSYEEMQRDLSQVLVKLNEFLEKPPLTQIHLNNLLNHLNFQNMKNNQTVNLSKALASSTKPSRFNIQSEFRFIRRGIVGSYKDELSIDNQKKLDKWTEDYLGKFNVKLSDIFGSL</sequence>
<dbReference type="GO" id="GO:0008146">
    <property type="term" value="F:sulfotransferase activity"/>
    <property type="evidence" value="ECO:0007669"/>
    <property type="project" value="InterPro"/>
</dbReference>
<dbReference type="VEuPathDB" id="VectorBase:GAUT025437"/>
<evidence type="ECO:0000256" key="2">
    <source>
        <dbReference type="ARBA" id="ARBA00022679"/>
    </source>
</evidence>
<evidence type="ECO:0000259" key="3">
    <source>
        <dbReference type="Pfam" id="PF00685"/>
    </source>
</evidence>
<proteinExistence type="inferred from homology"/>
<dbReference type="SUPFAM" id="SSF52540">
    <property type="entry name" value="P-loop containing nucleoside triphosphate hydrolases"/>
    <property type="match status" value="1"/>
</dbReference>
<accession>A0A1A9V4E1</accession>
<evidence type="ECO:0000256" key="1">
    <source>
        <dbReference type="ARBA" id="ARBA00005771"/>
    </source>
</evidence>